<keyword evidence="9 11" id="KW-0413">Isomerase</keyword>
<dbReference type="GO" id="GO:0005975">
    <property type="term" value="P:carbohydrate metabolic process"/>
    <property type="evidence" value="ECO:0007669"/>
    <property type="project" value="InterPro"/>
</dbReference>
<dbReference type="CDD" id="cd00429">
    <property type="entry name" value="RPE"/>
    <property type="match status" value="1"/>
</dbReference>
<comment type="cofactor">
    <cofactor evidence="3">
        <name>Co(2+)</name>
        <dbReference type="ChEBI" id="CHEBI:48828"/>
    </cofactor>
</comment>
<dbReference type="PANTHER" id="PTHR11749">
    <property type="entry name" value="RIBULOSE-5-PHOSPHATE-3-EPIMERASE"/>
    <property type="match status" value="1"/>
</dbReference>
<dbReference type="GO" id="GO:0005737">
    <property type="term" value="C:cytoplasm"/>
    <property type="evidence" value="ECO:0007669"/>
    <property type="project" value="UniProtKB-ARBA"/>
</dbReference>
<evidence type="ECO:0000256" key="4">
    <source>
        <dbReference type="ARBA" id="ARBA00001947"/>
    </source>
</evidence>
<evidence type="ECO:0000256" key="3">
    <source>
        <dbReference type="ARBA" id="ARBA00001941"/>
    </source>
</evidence>
<evidence type="ECO:0000256" key="8">
    <source>
        <dbReference type="ARBA" id="ARBA00022723"/>
    </source>
</evidence>
<comment type="cofactor">
    <cofactor evidence="2">
        <name>Mn(2+)</name>
        <dbReference type="ChEBI" id="CHEBI:29035"/>
    </cofactor>
</comment>
<dbReference type="EMBL" id="SRYV01000014">
    <property type="protein sequence ID" value="TGY12742.1"/>
    <property type="molecule type" value="Genomic_DNA"/>
</dbReference>
<gene>
    <name evidence="11" type="primary">rpe</name>
    <name evidence="11" type="ORF">E5351_08085</name>
</gene>
<name>A0A4S2BFD0_9LACO</name>
<dbReference type="EC" id="5.1.3.1" evidence="7 10"/>
<dbReference type="Pfam" id="PF00834">
    <property type="entry name" value="Ribul_P_3_epim"/>
    <property type="match status" value="1"/>
</dbReference>
<sequence length="218" mass="24093">MIAPSILNADNLNLKNGIKKAVEAGISRFHIDIMDGHFVPNLSFGPELVSDFKREFPMTDAEIHLMSDAPKVLVPEFVKAGADLIEIHYEAMSEEEVNYWFDYLKSNDVKTGLVLNPDTPVEVLKRFYSKIDQVLLMTVYPGFGGQKFLEGSDEKISRTRELLDQLNPKIKIEVDGGINGETALIAKNAGAEIFVAGSYIFGSGDIGAQVNKLSEILK</sequence>
<comment type="catalytic activity">
    <reaction evidence="1">
        <text>D-ribulose 5-phosphate = D-xylulose 5-phosphate</text>
        <dbReference type="Rhea" id="RHEA:13677"/>
        <dbReference type="ChEBI" id="CHEBI:57737"/>
        <dbReference type="ChEBI" id="CHEBI:58121"/>
        <dbReference type="EC" id="5.1.3.1"/>
    </reaction>
</comment>
<dbReference type="GO" id="GO:0004750">
    <property type="term" value="F:D-ribulose-phosphate 3-epimerase activity"/>
    <property type="evidence" value="ECO:0007669"/>
    <property type="project" value="UniProtKB-UniRule"/>
</dbReference>
<dbReference type="AlphaFoldDB" id="A0A4S2BFD0"/>
<reference evidence="11 12" key="1">
    <citation type="submission" date="2019-04" db="EMBL/GenBank/DDBJ databases">
        <title>Microbes associate with the intestines of laboratory mice.</title>
        <authorList>
            <person name="Navarre W."/>
            <person name="Wong E."/>
            <person name="Huang K."/>
            <person name="Tropini C."/>
            <person name="Ng K."/>
            <person name="Yu B."/>
        </authorList>
    </citation>
    <scope>NUCLEOTIDE SEQUENCE [LARGE SCALE GENOMIC DNA]</scope>
    <source>
        <strain evidence="11 12">NM61_E11</strain>
    </source>
</reference>
<comment type="cofactor">
    <cofactor evidence="5">
        <name>Fe(2+)</name>
        <dbReference type="ChEBI" id="CHEBI:29033"/>
    </cofactor>
</comment>
<dbReference type="Gene3D" id="3.20.20.70">
    <property type="entry name" value="Aldolase class I"/>
    <property type="match status" value="1"/>
</dbReference>
<accession>A0A4S2BFD0</accession>
<dbReference type="NCBIfam" id="NF004076">
    <property type="entry name" value="PRK05581.1-4"/>
    <property type="match status" value="1"/>
</dbReference>
<dbReference type="PROSITE" id="PS01085">
    <property type="entry name" value="RIBUL_P_3_EPIMER_1"/>
    <property type="match status" value="1"/>
</dbReference>
<evidence type="ECO:0000256" key="1">
    <source>
        <dbReference type="ARBA" id="ARBA00001782"/>
    </source>
</evidence>
<dbReference type="RefSeq" id="WP_004046494.1">
    <property type="nucleotide sequence ID" value="NZ_CAJSYX010000007.1"/>
</dbReference>
<evidence type="ECO:0000256" key="9">
    <source>
        <dbReference type="ARBA" id="ARBA00023235"/>
    </source>
</evidence>
<dbReference type="FunFam" id="3.20.20.70:FF:000004">
    <property type="entry name" value="Ribulose-phosphate 3-epimerase"/>
    <property type="match status" value="1"/>
</dbReference>
<protein>
    <recommendedName>
        <fullName evidence="7 10">Ribulose-phosphate 3-epimerase</fullName>
        <ecNumber evidence="7 10">5.1.3.1</ecNumber>
    </recommendedName>
</protein>
<proteinExistence type="inferred from homology"/>
<evidence type="ECO:0000256" key="5">
    <source>
        <dbReference type="ARBA" id="ARBA00001954"/>
    </source>
</evidence>
<dbReference type="Proteomes" id="UP000309117">
    <property type="component" value="Unassembled WGS sequence"/>
</dbReference>
<dbReference type="InterPro" id="IPR013785">
    <property type="entry name" value="Aldolase_TIM"/>
</dbReference>
<comment type="similarity">
    <text evidence="6">Belongs to the ribulose-phosphate 3-epimerase family.</text>
</comment>
<dbReference type="InterPro" id="IPR011060">
    <property type="entry name" value="RibuloseP-bd_barrel"/>
</dbReference>
<keyword evidence="8" id="KW-0479">Metal-binding</keyword>
<organism evidence="11 12">
    <name type="scientific">Lactobacillus intestinalis</name>
    <dbReference type="NCBI Taxonomy" id="151781"/>
    <lineage>
        <taxon>Bacteria</taxon>
        <taxon>Bacillati</taxon>
        <taxon>Bacillota</taxon>
        <taxon>Bacilli</taxon>
        <taxon>Lactobacillales</taxon>
        <taxon>Lactobacillaceae</taxon>
        <taxon>Lactobacillus</taxon>
    </lineage>
</organism>
<dbReference type="SUPFAM" id="SSF51366">
    <property type="entry name" value="Ribulose-phoshate binding barrel"/>
    <property type="match status" value="1"/>
</dbReference>
<evidence type="ECO:0000256" key="2">
    <source>
        <dbReference type="ARBA" id="ARBA00001936"/>
    </source>
</evidence>
<comment type="caution">
    <text evidence="11">The sequence shown here is derived from an EMBL/GenBank/DDBJ whole genome shotgun (WGS) entry which is preliminary data.</text>
</comment>
<dbReference type="PROSITE" id="PS01086">
    <property type="entry name" value="RIBUL_P_3_EPIMER_2"/>
    <property type="match status" value="1"/>
</dbReference>
<evidence type="ECO:0000313" key="11">
    <source>
        <dbReference type="EMBL" id="TGY12742.1"/>
    </source>
</evidence>
<comment type="cofactor">
    <cofactor evidence="4">
        <name>Zn(2+)</name>
        <dbReference type="ChEBI" id="CHEBI:29105"/>
    </cofactor>
</comment>
<dbReference type="GO" id="GO:0046872">
    <property type="term" value="F:metal ion binding"/>
    <property type="evidence" value="ECO:0007669"/>
    <property type="project" value="UniProtKB-KW"/>
</dbReference>
<dbReference type="GO" id="GO:0006098">
    <property type="term" value="P:pentose-phosphate shunt"/>
    <property type="evidence" value="ECO:0007669"/>
    <property type="project" value="UniProtKB-UniRule"/>
</dbReference>
<dbReference type="InterPro" id="IPR000056">
    <property type="entry name" value="Ribul_P_3_epim-like"/>
</dbReference>
<dbReference type="NCBIfam" id="TIGR01163">
    <property type="entry name" value="rpe"/>
    <property type="match status" value="1"/>
</dbReference>
<dbReference type="InterPro" id="IPR026019">
    <property type="entry name" value="Ribul_P_3_epim"/>
</dbReference>
<evidence type="ECO:0000256" key="7">
    <source>
        <dbReference type="ARBA" id="ARBA00013188"/>
    </source>
</evidence>
<evidence type="ECO:0000256" key="10">
    <source>
        <dbReference type="NCBIfam" id="TIGR01163"/>
    </source>
</evidence>
<evidence type="ECO:0000256" key="6">
    <source>
        <dbReference type="ARBA" id="ARBA00009541"/>
    </source>
</evidence>
<evidence type="ECO:0000313" key="12">
    <source>
        <dbReference type="Proteomes" id="UP000309117"/>
    </source>
</evidence>